<accession>Q1CR11</accession>
<dbReference type="AlphaFoldDB" id="Q1CR11"/>
<protein>
    <submittedName>
        <fullName evidence="1">DNA integration/recombination/inversion protein</fullName>
    </submittedName>
</protein>
<dbReference type="Proteomes" id="UP000002433">
    <property type="component" value="Chromosome"/>
</dbReference>
<reference evidence="1 2" key="1">
    <citation type="journal article" date="2006" name="Proc. Natl. Acad. Sci. U.S.A.">
        <title>Molecular genetic anatomy of inter- and intraserotype variation in the human bacterial pathogen group A Streptococcus.</title>
        <authorList>
            <person name="Beres S.B."/>
            <person name="Richter E.W."/>
            <person name="Nagiec M.J."/>
            <person name="Sumby P."/>
            <person name="Porcella S.F."/>
            <person name="DeLeo F.R."/>
            <person name="Musser J.M."/>
        </authorList>
    </citation>
    <scope>NUCLEOTIDE SEQUENCE [LARGE SCALE GENOMIC DNA]</scope>
    <source>
        <strain evidence="1 2">MGAS9429</strain>
    </source>
</reference>
<evidence type="ECO:0000313" key="2">
    <source>
        <dbReference type="Proteomes" id="UP000002433"/>
    </source>
</evidence>
<dbReference type="HOGENOM" id="CLU_2604602_0_0_9"/>
<gene>
    <name evidence="1" type="ordered locus">MGAS9429_Spy0532</name>
</gene>
<name>Q1CR11_STRPC</name>
<dbReference type="EMBL" id="CP000259">
    <property type="protein sequence ID" value="ABF31720.1"/>
    <property type="molecule type" value="Genomic_DNA"/>
</dbReference>
<evidence type="ECO:0000313" key="1">
    <source>
        <dbReference type="EMBL" id="ABF31720.1"/>
    </source>
</evidence>
<dbReference type="KEGG" id="spk:MGAS9429_Spy0532"/>
<organism evidence="1 2">
    <name type="scientific">Streptococcus pyogenes serotype M12 (strain MGAS9429)</name>
    <dbReference type="NCBI Taxonomy" id="370551"/>
    <lineage>
        <taxon>Bacteria</taxon>
        <taxon>Bacillati</taxon>
        <taxon>Bacillota</taxon>
        <taxon>Bacilli</taxon>
        <taxon>Lactobacillales</taxon>
        <taxon>Streptococcaceae</taxon>
        <taxon>Streptococcus</taxon>
    </lineage>
</organism>
<sequence length="79" mass="9402">MIDLPKLKKDIEELNHLKDDYNKAIKLNYLDKKNEDSLGMLMDNIDIRKSSYDVQSRIVKQLIDRVEVTMDNIDIIFKF</sequence>
<proteinExistence type="predicted"/>